<evidence type="ECO:0000259" key="5">
    <source>
        <dbReference type="PROSITE" id="PS50069"/>
    </source>
</evidence>
<dbReference type="Gene3D" id="3.30.230.130">
    <property type="entry name" value="Cullin, Chain C, Domain 2"/>
    <property type="match status" value="1"/>
</dbReference>
<dbReference type="Pfam" id="PF26557">
    <property type="entry name" value="Cullin_AB"/>
    <property type="match status" value="1"/>
</dbReference>
<dbReference type="InterPro" id="IPR059120">
    <property type="entry name" value="Cullin-like_AB"/>
</dbReference>
<dbReference type="SUPFAM" id="SSF75632">
    <property type="entry name" value="Cullin homology domain"/>
    <property type="match status" value="1"/>
</dbReference>
<dbReference type="InterPro" id="IPR019559">
    <property type="entry name" value="Cullin_neddylation_domain"/>
</dbReference>
<evidence type="ECO:0000256" key="2">
    <source>
        <dbReference type="ARBA" id="ARBA00022843"/>
    </source>
</evidence>
<evidence type="ECO:0000313" key="7">
    <source>
        <dbReference type="Proteomes" id="UP001651158"/>
    </source>
</evidence>
<dbReference type="InterPro" id="IPR036390">
    <property type="entry name" value="WH_DNA-bd_sf"/>
</dbReference>
<protein>
    <submittedName>
        <fullName evidence="6">Cullin-2</fullName>
    </submittedName>
</protein>
<dbReference type="Pfam" id="PF10557">
    <property type="entry name" value="Cullin_Nedd8"/>
    <property type="match status" value="1"/>
</dbReference>
<organism evidence="6 7">
    <name type="scientific">Taenia crassiceps</name>
    <dbReference type="NCBI Taxonomy" id="6207"/>
    <lineage>
        <taxon>Eukaryota</taxon>
        <taxon>Metazoa</taxon>
        <taxon>Spiralia</taxon>
        <taxon>Lophotrochozoa</taxon>
        <taxon>Platyhelminthes</taxon>
        <taxon>Cestoda</taxon>
        <taxon>Eucestoda</taxon>
        <taxon>Cyclophyllidea</taxon>
        <taxon>Taeniidae</taxon>
        <taxon>Taenia</taxon>
    </lineage>
</organism>
<dbReference type="InterPro" id="IPR016158">
    <property type="entry name" value="Cullin_homology"/>
</dbReference>
<keyword evidence="7" id="KW-1185">Reference proteome</keyword>
<dbReference type="InterPro" id="IPR036317">
    <property type="entry name" value="Cullin_homology_sf"/>
</dbReference>
<accession>A0ABR4QML3</accession>
<dbReference type="InterPro" id="IPR045093">
    <property type="entry name" value="Cullin"/>
</dbReference>
<feature type="domain" description="Cullin family profile" evidence="5">
    <location>
        <begin position="377"/>
        <end position="590"/>
    </location>
</feature>
<dbReference type="PANTHER" id="PTHR11932">
    <property type="entry name" value="CULLIN"/>
    <property type="match status" value="1"/>
</dbReference>
<dbReference type="EMBL" id="JAKROA010000002">
    <property type="protein sequence ID" value="KAL5110900.1"/>
    <property type="molecule type" value="Genomic_DNA"/>
</dbReference>
<dbReference type="SUPFAM" id="SSF74788">
    <property type="entry name" value="Cullin repeat-like"/>
    <property type="match status" value="1"/>
</dbReference>
<dbReference type="Proteomes" id="UP001651158">
    <property type="component" value="Unassembled WGS sequence"/>
</dbReference>
<dbReference type="InterPro" id="IPR016157">
    <property type="entry name" value="Cullin_CS"/>
</dbReference>
<dbReference type="InterPro" id="IPR001373">
    <property type="entry name" value="Cullin_N"/>
</dbReference>
<name>A0ABR4QML3_9CEST</name>
<dbReference type="InterPro" id="IPR036388">
    <property type="entry name" value="WH-like_DNA-bd_sf"/>
</dbReference>
<sequence>MTLRAVPVDFASKWTELGDVCFKLIRCEHVPNTIWYKSFSDVYALCVSRPDPQSPRLYDAVTDLLKDRLEEILGEISSADVDSLLTSYNHHWDVFRRGLQDLDNLFKPSEADMCYSEALPTAEKHNMEILQLGLSLWKSCLIDSISFRLTSCLLAEVSKNCLASRWHCSMPRVALNVYSSLFECPLVEESRICYSNWASKAIASMSCTDYISEALKLLNEESNRANKYYVHSWEHLISLFHEIVVHQHLQFLNSNVSDFIQTENKEVLRKSYLLLSPTNQCAELIKYFGLHVKDKVNAVLAGIPSDRTLAPAYFVDNLLLARDHFTELIDEVFDGTSTYRNEMDRAFEQAINSATPPKSQASAASSTSIFSSRNTVRVAQYICRYMDDLLRRTDKRYSDSDLENKISASIVLFKYIEEKDVFKQYYQRSLCFRLLFNPSTLLELEESTITKLNTVCGYEFTSKFHRMYADIQLAEGMNNNFRTYLREKGLSFPFSHHCHVLTVSAWPINTKNSIVFTLPQELSDFLKQFEAFYSTAYTGRNLRWVLSSCTAEVRLLYADRPYSLVMTALHAATMMLFETHDVDQMTLSALHTSLLGDVGAAAAAAAEAGGHEIQPPSEDIIKKAVAPLIEAGFLRLLSPDGLNPTTVFEDDAIVALNRSFISRHTKLKFIYSPQTLLNTATEEVEQVEKEVDEDRRFFTQAAIVRIMKGLKTCQHTELVKGIFALSKGRFQPHISLIKRCIETLIEKGYIERNPNDPDQYNYMA</sequence>
<dbReference type="Gene3D" id="1.20.1310.10">
    <property type="entry name" value="Cullin Repeats"/>
    <property type="match status" value="4"/>
</dbReference>
<comment type="similarity">
    <text evidence="1 3 4">Belongs to the cullin family.</text>
</comment>
<dbReference type="SMART" id="SM00182">
    <property type="entry name" value="CULLIN"/>
    <property type="match status" value="1"/>
</dbReference>
<dbReference type="Pfam" id="PF00888">
    <property type="entry name" value="Cullin"/>
    <property type="match status" value="1"/>
</dbReference>
<dbReference type="PROSITE" id="PS01256">
    <property type="entry name" value="CULLIN_1"/>
    <property type="match status" value="1"/>
</dbReference>
<dbReference type="SUPFAM" id="SSF46785">
    <property type="entry name" value="Winged helix' DNA-binding domain"/>
    <property type="match status" value="1"/>
</dbReference>
<proteinExistence type="inferred from homology"/>
<keyword evidence="2" id="KW-0832">Ubl conjugation</keyword>
<evidence type="ECO:0000313" key="6">
    <source>
        <dbReference type="EMBL" id="KAL5110900.1"/>
    </source>
</evidence>
<reference evidence="6 7" key="1">
    <citation type="journal article" date="2022" name="Front. Cell. Infect. Microbiol.">
        <title>The Genomes of Two Strains of Taenia crassiceps the Animal Model for the Study of Human Cysticercosis.</title>
        <authorList>
            <person name="Bobes R.J."/>
            <person name="Estrada K."/>
            <person name="Rios-Valencia D.G."/>
            <person name="Calderon-Gallegos A."/>
            <person name="de la Torre P."/>
            <person name="Carrero J.C."/>
            <person name="Sanchez-Flores A."/>
            <person name="Laclette J.P."/>
        </authorList>
    </citation>
    <scope>NUCLEOTIDE SEQUENCE [LARGE SCALE GENOMIC DNA]</scope>
    <source>
        <strain evidence="6">WFUcys</strain>
    </source>
</reference>
<evidence type="ECO:0000256" key="4">
    <source>
        <dbReference type="RuleBase" id="RU003829"/>
    </source>
</evidence>
<evidence type="ECO:0000256" key="3">
    <source>
        <dbReference type="PROSITE-ProRule" id="PRU00330"/>
    </source>
</evidence>
<dbReference type="Gene3D" id="1.10.10.10">
    <property type="entry name" value="Winged helix-like DNA-binding domain superfamily/Winged helix DNA-binding domain"/>
    <property type="match status" value="1"/>
</dbReference>
<dbReference type="SMART" id="SM00884">
    <property type="entry name" value="Cullin_Nedd8"/>
    <property type="match status" value="1"/>
</dbReference>
<comment type="caution">
    <text evidence="6">The sequence shown here is derived from an EMBL/GenBank/DDBJ whole genome shotgun (WGS) entry which is preliminary data.</text>
</comment>
<gene>
    <name evidence="6" type="ORF">TcWFU_009206</name>
</gene>
<evidence type="ECO:0000256" key="1">
    <source>
        <dbReference type="ARBA" id="ARBA00006019"/>
    </source>
</evidence>
<dbReference type="PROSITE" id="PS50069">
    <property type="entry name" value="CULLIN_2"/>
    <property type="match status" value="1"/>
</dbReference>
<dbReference type="InterPro" id="IPR016159">
    <property type="entry name" value="Cullin_repeat-like_dom_sf"/>
</dbReference>